<feature type="compositionally biased region" description="Polar residues" evidence="1">
    <location>
        <begin position="132"/>
        <end position="154"/>
    </location>
</feature>
<dbReference type="EMBL" id="GL891303">
    <property type="protein sequence ID" value="EGO59629.1"/>
    <property type="molecule type" value="Genomic_DNA"/>
</dbReference>
<dbReference type="Proteomes" id="UP000008065">
    <property type="component" value="Unassembled WGS sequence"/>
</dbReference>
<name>F8MHG6_NEUT8</name>
<evidence type="ECO:0000256" key="1">
    <source>
        <dbReference type="SAM" id="MobiDB-lite"/>
    </source>
</evidence>
<feature type="region of interest" description="Disordered" evidence="1">
    <location>
        <begin position="107"/>
        <end position="192"/>
    </location>
</feature>
<dbReference type="HOGENOM" id="CLU_628769_0_0_1"/>
<dbReference type="AlphaFoldDB" id="F8MHG6"/>
<feature type="compositionally biased region" description="Basic residues" evidence="1">
    <location>
        <begin position="113"/>
        <end position="130"/>
    </location>
</feature>
<dbReference type="RefSeq" id="XP_009849844.1">
    <property type="nucleotide sequence ID" value="XM_009851542.1"/>
</dbReference>
<evidence type="ECO:0008006" key="4">
    <source>
        <dbReference type="Google" id="ProtNLM"/>
    </source>
</evidence>
<gene>
    <name evidence="2" type="ORF">NEUTE1DRAFT_109121</name>
</gene>
<proteinExistence type="predicted"/>
<dbReference type="InterPro" id="IPR043504">
    <property type="entry name" value="Peptidase_S1_PA_chymotrypsin"/>
</dbReference>
<dbReference type="KEGG" id="nte:NEUTE1DRAFT109121"/>
<feature type="compositionally biased region" description="Basic residues" evidence="1">
    <location>
        <begin position="179"/>
        <end position="192"/>
    </location>
</feature>
<keyword evidence="3" id="KW-1185">Reference proteome</keyword>
<dbReference type="GeneID" id="20822431"/>
<dbReference type="InterPro" id="IPR009003">
    <property type="entry name" value="Peptidase_S1_PA"/>
</dbReference>
<dbReference type="OrthoDB" id="4217619at2759"/>
<dbReference type="Gene3D" id="2.40.10.10">
    <property type="entry name" value="Trypsin-like serine proteases"/>
    <property type="match status" value="2"/>
</dbReference>
<feature type="region of interest" description="Disordered" evidence="1">
    <location>
        <begin position="305"/>
        <end position="329"/>
    </location>
</feature>
<dbReference type="Pfam" id="PF13365">
    <property type="entry name" value="Trypsin_2"/>
    <property type="match status" value="1"/>
</dbReference>
<sequence length="480" mass="53067">MCWYEGPRMSKAELDTNTQGYHHRAMKDHHSAVAHHLGDLVLEIEDILTLFDPRTTGAAHQISWDNLVSHLLHYKMMKARSCTGQVKVLTRGTKRCAKELLQSITAIAEQPTPKKKPKQCRLPRSYRPRIRTANTNTSGNSDSLSPTTKQTFNHSSSTSPQSPIPPTPRQTPSTPITTHLHHLSTSHPSHTRKLTLRTRGLIPLPSSLTSITSDHTRLSPTSHALLLKKASSLSQYEPFVLPRSFRRHQAHTVDATLAFAQSEAGSAFCIREDGLLLTAAHCVVETVQTVGRLFWLVMPAPVEGKEGEDKGKENYSGSTLRGGGCRRGGSNIPPKSRSRIVFARCIAWDLGRDLALLKITHAQALDEGLAIGHPADEHPDDPPGVKAYGSEHRRVLQLSSGRYLGIAPDKVDSPQDNSDTGAMQHDCWTYWGHSGGPIFEQNTGVLVGVHVDWNPEEPMVKRAVPWVAVETFLEENGFWN</sequence>
<evidence type="ECO:0000313" key="2">
    <source>
        <dbReference type="EMBL" id="EGO59629.1"/>
    </source>
</evidence>
<dbReference type="SUPFAM" id="SSF50494">
    <property type="entry name" value="Trypsin-like serine proteases"/>
    <property type="match status" value="1"/>
</dbReference>
<evidence type="ECO:0000313" key="3">
    <source>
        <dbReference type="Proteomes" id="UP000008065"/>
    </source>
</evidence>
<reference evidence="3" key="1">
    <citation type="journal article" date="2011" name="Genetics">
        <title>Massive changes in genome architecture accompany the transition to self-fertility in the filamentous fungus Neurospora tetrasperma.</title>
        <authorList>
            <person name="Ellison C.E."/>
            <person name="Stajich J.E."/>
            <person name="Jacobson D.J."/>
            <person name="Natvig D.O."/>
            <person name="Lapidus A."/>
            <person name="Foster B."/>
            <person name="Aerts A."/>
            <person name="Riley R."/>
            <person name="Lindquist E.A."/>
            <person name="Grigoriev I.V."/>
            <person name="Taylor J.W."/>
        </authorList>
    </citation>
    <scope>NUCLEOTIDE SEQUENCE [LARGE SCALE GENOMIC DNA]</scope>
    <source>
        <strain evidence="3">FGSC 2508 / P0657</strain>
    </source>
</reference>
<organism evidence="2 3">
    <name type="scientific">Neurospora tetrasperma (strain FGSC 2508 / ATCC MYA-4615 / P0657)</name>
    <dbReference type="NCBI Taxonomy" id="510951"/>
    <lineage>
        <taxon>Eukaryota</taxon>
        <taxon>Fungi</taxon>
        <taxon>Dikarya</taxon>
        <taxon>Ascomycota</taxon>
        <taxon>Pezizomycotina</taxon>
        <taxon>Sordariomycetes</taxon>
        <taxon>Sordariomycetidae</taxon>
        <taxon>Sordariales</taxon>
        <taxon>Sordariaceae</taxon>
        <taxon>Neurospora</taxon>
    </lineage>
</organism>
<protein>
    <recommendedName>
        <fullName evidence="4">Trypsin-like serine protease</fullName>
    </recommendedName>
</protein>
<accession>F8MHG6</accession>
<dbReference type="VEuPathDB" id="FungiDB:NEUTE1DRAFT_109121"/>